<evidence type="ECO:0000313" key="1">
    <source>
        <dbReference type="EMBL" id="MBQ0958552.1"/>
    </source>
</evidence>
<dbReference type="RefSeq" id="WP_210801052.1">
    <property type="nucleotide sequence ID" value="NZ_JAGQDE010000003.1"/>
</dbReference>
<protein>
    <submittedName>
        <fullName evidence="1">SapC family protein</fullName>
    </submittedName>
</protein>
<proteinExistence type="predicted"/>
<reference evidence="1" key="1">
    <citation type="submission" date="2021-04" db="EMBL/GenBank/DDBJ databases">
        <title>The genome sequence of Ideonella sp. 4Y11.</title>
        <authorList>
            <person name="Liu Y."/>
        </authorList>
    </citation>
    <scope>NUCLEOTIDE SEQUENCE</scope>
    <source>
        <strain evidence="1">4Y11</strain>
    </source>
</reference>
<dbReference type="InterPro" id="IPR010836">
    <property type="entry name" value="SapC"/>
</dbReference>
<dbReference type="Pfam" id="PF07277">
    <property type="entry name" value="SapC"/>
    <property type="match status" value="1"/>
</dbReference>
<sequence>MINSDLHKQPQLLDRNLHRQLRLRNDLNNLVVAKQLNSMFLTVAEFGDACKEYPILFLRAGELDGKQQVAAVAVMGLSPGENLMMETTHDGSERWTARYVPAVLRAYPFTMARTQPDQWAVAMDRSWKGFSETEGERLFDDQGEPTPYMNTVREFVERVEGEIERTRQAGERLLELGLLQEKRFDATLPNGQPLVVDGFLAVDEEKMAALGDAEVLELHRGGLAAVLMTHQVSLGNMRALIERRLAKGTQSA</sequence>
<comment type="caution">
    <text evidence="1">The sequence shown here is derived from an EMBL/GenBank/DDBJ whole genome shotgun (WGS) entry which is preliminary data.</text>
</comment>
<evidence type="ECO:0000313" key="2">
    <source>
        <dbReference type="Proteomes" id="UP000678374"/>
    </source>
</evidence>
<organism evidence="1 2">
    <name type="scientific">Ideonella aquatica</name>
    <dbReference type="NCBI Taxonomy" id="2824119"/>
    <lineage>
        <taxon>Bacteria</taxon>
        <taxon>Pseudomonadati</taxon>
        <taxon>Pseudomonadota</taxon>
        <taxon>Betaproteobacteria</taxon>
        <taxon>Burkholderiales</taxon>
        <taxon>Sphaerotilaceae</taxon>
        <taxon>Ideonella</taxon>
    </lineage>
</organism>
<dbReference type="EMBL" id="JAGQDE010000003">
    <property type="protein sequence ID" value="MBQ0958552.1"/>
    <property type="molecule type" value="Genomic_DNA"/>
</dbReference>
<dbReference type="AlphaFoldDB" id="A0A940YK76"/>
<dbReference type="Proteomes" id="UP000678374">
    <property type="component" value="Unassembled WGS sequence"/>
</dbReference>
<accession>A0A940YK76</accession>
<keyword evidence="2" id="KW-1185">Reference proteome</keyword>
<gene>
    <name evidence="1" type="ORF">KAK06_06230</name>
</gene>
<name>A0A940YK76_9BURK</name>